<keyword evidence="3" id="KW-1185">Reference proteome</keyword>
<evidence type="ECO:0000313" key="2">
    <source>
        <dbReference type="EMBL" id="TWU02843.1"/>
    </source>
</evidence>
<dbReference type="CDD" id="cd00688">
    <property type="entry name" value="ISOPREN_C2_like"/>
    <property type="match status" value="1"/>
</dbReference>
<name>A0A5C6AS31_9BACT</name>
<protein>
    <recommendedName>
        <fullName evidence="4">Prenyltransferase and squalene oxidase repeat protein</fullName>
    </recommendedName>
</protein>
<keyword evidence="1" id="KW-0732">Signal</keyword>
<dbReference type="SUPFAM" id="SSF48239">
    <property type="entry name" value="Terpenoid cyclases/Protein prenyltransferases"/>
    <property type="match status" value="1"/>
</dbReference>
<proteinExistence type="predicted"/>
<feature type="signal peptide" evidence="1">
    <location>
        <begin position="1"/>
        <end position="23"/>
    </location>
</feature>
<reference evidence="2 3" key="1">
    <citation type="submission" date="2019-02" db="EMBL/GenBank/DDBJ databases">
        <title>Deep-cultivation of Planctomycetes and their phenomic and genomic characterization uncovers novel biology.</title>
        <authorList>
            <person name="Wiegand S."/>
            <person name="Jogler M."/>
            <person name="Boedeker C."/>
            <person name="Pinto D."/>
            <person name="Vollmers J."/>
            <person name="Rivas-Marin E."/>
            <person name="Kohn T."/>
            <person name="Peeters S.H."/>
            <person name="Heuer A."/>
            <person name="Rast P."/>
            <person name="Oberbeckmann S."/>
            <person name="Bunk B."/>
            <person name="Jeske O."/>
            <person name="Meyerdierks A."/>
            <person name="Storesund J.E."/>
            <person name="Kallscheuer N."/>
            <person name="Luecker S."/>
            <person name="Lage O.M."/>
            <person name="Pohl T."/>
            <person name="Merkel B.J."/>
            <person name="Hornburger P."/>
            <person name="Mueller R.-W."/>
            <person name="Bruemmer F."/>
            <person name="Labrenz M."/>
            <person name="Spormann A.M."/>
            <person name="Op Den Camp H."/>
            <person name="Overmann J."/>
            <person name="Amann R."/>
            <person name="Jetten M.S.M."/>
            <person name="Mascher T."/>
            <person name="Medema M.H."/>
            <person name="Devos D.P."/>
            <person name="Kaster A.-K."/>
            <person name="Ovreas L."/>
            <person name="Rohde M."/>
            <person name="Galperin M.Y."/>
            <person name="Jogler C."/>
        </authorList>
    </citation>
    <scope>NUCLEOTIDE SEQUENCE [LARGE SCALE GENOMIC DNA]</scope>
    <source>
        <strain evidence="2 3">Pla52n</strain>
    </source>
</reference>
<sequence length="373" mass="40686" precursor="true">MMSHPSSWLSAIALSLVCHIVSAQDADALRIRYQPRLDAAVDRGLEYLAGKQISRDAAAAMGRPELAGSFEEPATVGNTGITSLAVMAFLARGHLPGRGRYGEVINRGVDYILTQQLENGLLISRNVQGRTTGLMYEHSISTLLLGEVSGMVDPVRQQKVDDVLSRALLVLLQAQKVPKSEANTGGWRYTPGTTDSDLSLTGWSIMALRAAKLNGAAIPDEHVEMAVSYILNCQTRKGGFSYMPGGGTGTTSMTGVAVLCLELCGEHGNEDLLAAGDFILSRPPQMTDPNGNPVRFRYYAWYYCGQAMFQLGGKYWSEFAPIMYDSLLADQNPDGSWQYPNQTLVYNTTYPTSLAILTLTVSARQLPIYQREE</sequence>
<dbReference type="EMBL" id="SJPN01000004">
    <property type="protein sequence ID" value="TWU02843.1"/>
    <property type="molecule type" value="Genomic_DNA"/>
</dbReference>
<evidence type="ECO:0000313" key="3">
    <source>
        <dbReference type="Proteomes" id="UP000320176"/>
    </source>
</evidence>
<dbReference type="Proteomes" id="UP000320176">
    <property type="component" value="Unassembled WGS sequence"/>
</dbReference>
<evidence type="ECO:0000256" key="1">
    <source>
        <dbReference type="SAM" id="SignalP"/>
    </source>
</evidence>
<dbReference type="InterPro" id="IPR008930">
    <property type="entry name" value="Terpenoid_cyclase/PrenylTrfase"/>
</dbReference>
<evidence type="ECO:0008006" key="4">
    <source>
        <dbReference type="Google" id="ProtNLM"/>
    </source>
</evidence>
<comment type="caution">
    <text evidence="2">The sequence shown here is derived from an EMBL/GenBank/DDBJ whole genome shotgun (WGS) entry which is preliminary data.</text>
</comment>
<feature type="chain" id="PRO_5022786654" description="Prenyltransferase and squalene oxidase repeat protein" evidence="1">
    <location>
        <begin position="24"/>
        <end position="373"/>
    </location>
</feature>
<organism evidence="2 3">
    <name type="scientific">Stieleria varia</name>
    <dbReference type="NCBI Taxonomy" id="2528005"/>
    <lineage>
        <taxon>Bacteria</taxon>
        <taxon>Pseudomonadati</taxon>
        <taxon>Planctomycetota</taxon>
        <taxon>Planctomycetia</taxon>
        <taxon>Pirellulales</taxon>
        <taxon>Pirellulaceae</taxon>
        <taxon>Stieleria</taxon>
    </lineage>
</organism>
<accession>A0A5C6AS31</accession>
<dbReference type="Gene3D" id="1.50.10.20">
    <property type="match status" value="2"/>
</dbReference>
<gene>
    <name evidence="2" type="ORF">Pla52n_39030</name>
</gene>
<dbReference type="AlphaFoldDB" id="A0A5C6AS31"/>